<reference evidence="1" key="1">
    <citation type="submission" date="2023-04" db="EMBL/GenBank/DDBJ databases">
        <title>A chromosome-level genome assembly of the parasitoid wasp Eretmocerus hayati.</title>
        <authorList>
            <person name="Zhong Y."/>
            <person name="Liu S."/>
            <person name="Liu Y."/>
        </authorList>
    </citation>
    <scope>NUCLEOTIDE SEQUENCE</scope>
    <source>
        <strain evidence="1">ZJU_SS_LIU_2023</strain>
    </source>
</reference>
<sequence>MTNFENYGIYTPTREQRSQLKRKGDEDFVTQTDDDFDSEYDEEPEKTSRKRRRGMLPSEKVNLTAADKELADIILRGNNESDVEEDEDKENEHCGDDGTLRTSRPGTPVVDLHQPEEIDNTEGSGRNTPEDRVPLLDNRHGEDALPPTAVEVPQGSKESKRMKIACLEEENEKLRAVIEKRDRKIVNLKQNKLDLEAMLQNGKLRVSPTAERNRNRMIAMPPKQCVHRQRKQPYPLFTDGYQLPEFVVAHAKTSKTVKEFTKFVIPILFTREEWRDHSLYGASVASNKFDPRPALPFEQVNAVLSFEGEFGDEYRKMQPKRRTPKPASGGTA</sequence>
<proteinExistence type="predicted"/>
<gene>
    <name evidence="1" type="ORF">QAD02_003615</name>
</gene>
<dbReference type="Proteomes" id="UP001239111">
    <property type="component" value="Chromosome 3"/>
</dbReference>
<comment type="caution">
    <text evidence="1">The sequence shown here is derived from an EMBL/GenBank/DDBJ whole genome shotgun (WGS) entry which is preliminary data.</text>
</comment>
<organism evidence="1 2">
    <name type="scientific">Eretmocerus hayati</name>
    <dbReference type="NCBI Taxonomy" id="131215"/>
    <lineage>
        <taxon>Eukaryota</taxon>
        <taxon>Metazoa</taxon>
        <taxon>Ecdysozoa</taxon>
        <taxon>Arthropoda</taxon>
        <taxon>Hexapoda</taxon>
        <taxon>Insecta</taxon>
        <taxon>Pterygota</taxon>
        <taxon>Neoptera</taxon>
        <taxon>Endopterygota</taxon>
        <taxon>Hymenoptera</taxon>
        <taxon>Apocrita</taxon>
        <taxon>Proctotrupomorpha</taxon>
        <taxon>Chalcidoidea</taxon>
        <taxon>Aphelinidae</taxon>
        <taxon>Aphelininae</taxon>
        <taxon>Eretmocerus</taxon>
    </lineage>
</organism>
<evidence type="ECO:0000313" key="1">
    <source>
        <dbReference type="EMBL" id="KAJ8672356.1"/>
    </source>
</evidence>
<dbReference type="EMBL" id="CM056743">
    <property type="protein sequence ID" value="KAJ8672356.1"/>
    <property type="molecule type" value="Genomic_DNA"/>
</dbReference>
<keyword evidence="2" id="KW-1185">Reference proteome</keyword>
<evidence type="ECO:0000313" key="2">
    <source>
        <dbReference type="Proteomes" id="UP001239111"/>
    </source>
</evidence>
<accession>A0ACC2NP17</accession>
<name>A0ACC2NP17_9HYME</name>
<protein>
    <submittedName>
        <fullName evidence="1">Uncharacterized protein</fullName>
    </submittedName>
</protein>